<keyword evidence="3" id="KW-1185">Reference proteome</keyword>
<sequence length="508" mass="57853">MREMGYKLLLCLLIKKRMKMKKLNLGSIILTIFLSINVFASAELRLNTPAINKGDLAQFTIIATGNDVKFPIIVDIDEFKVLSTSSSQSINTINRKTIKRFSRTYGFMPNRSVTIPEFEVIVDGRSYKTQKAEIKVVEPEASKDGDNHVFELKIDKTNLVLGDSTKLSFIIKSKIGRNPDRVRLDSLDIDGLLLRRVGDAKRYIDGNYTVEEVEFLLTPLKARTYKIPSIAAYIGTIVSADFFADLEWERVYSKSFKINVEPLPAGIANFGNFNIRTIVDKTKVKANEPVNLTLEIEGFGNIDDIDKFSLNFDGAMVYSDETDLKHGMKNDKYGGKFIQKFALISDRNYTIPSISFRYLDSKTNSVKTIKTDEIKIEVEVDPKSLSSNIETLDSSISKATTITKIEYKNNYLNILFGFMAGALCMFALLKFNFKRTPKEELPIEILIKRSKSDKELFGILLPYAKKDAYIDEILSKLEENIYKSATHNIDKKKLIERLERYFYLSSIK</sequence>
<dbReference type="AlphaFoldDB" id="A0A2P8R075"/>
<reference evidence="3" key="1">
    <citation type="submission" date="2017-10" db="EMBL/GenBank/DDBJ databases">
        <title>Campylobacter species from seals.</title>
        <authorList>
            <person name="Gilbert M.J."/>
            <person name="Zomer A.L."/>
            <person name="Timmerman A.J."/>
            <person name="Duim B."/>
            <person name="Wagenaar J.A."/>
        </authorList>
    </citation>
    <scope>NUCLEOTIDE SEQUENCE [LARGE SCALE GENOMIC DNA]</scope>
    <source>
        <strain evidence="3">17S00004-5</strain>
    </source>
</reference>
<dbReference type="PANTHER" id="PTHR40940:SF2">
    <property type="entry name" value="BATD"/>
    <property type="match status" value="1"/>
</dbReference>
<evidence type="ECO:0000313" key="2">
    <source>
        <dbReference type="EMBL" id="PSM51894.1"/>
    </source>
</evidence>
<organism evidence="2 3">
    <name type="scientific">Campylobacter blaseri</name>
    <dbReference type="NCBI Taxonomy" id="2042961"/>
    <lineage>
        <taxon>Bacteria</taxon>
        <taxon>Pseudomonadati</taxon>
        <taxon>Campylobacterota</taxon>
        <taxon>Epsilonproteobacteria</taxon>
        <taxon>Campylobacterales</taxon>
        <taxon>Campylobacteraceae</taxon>
        <taxon>Campylobacter</taxon>
    </lineage>
</organism>
<keyword evidence="1" id="KW-0472">Membrane</keyword>
<keyword evidence="1" id="KW-1133">Transmembrane helix</keyword>
<proteinExistence type="predicted"/>
<dbReference type="InterPro" id="IPR025738">
    <property type="entry name" value="BatD"/>
</dbReference>
<evidence type="ECO:0008006" key="4">
    <source>
        <dbReference type="Google" id="ProtNLM"/>
    </source>
</evidence>
<name>A0A2P8R075_9BACT</name>
<accession>A0A2P8R075</accession>
<evidence type="ECO:0000256" key="1">
    <source>
        <dbReference type="SAM" id="Phobius"/>
    </source>
</evidence>
<keyword evidence="1" id="KW-0812">Transmembrane</keyword>
<protein>
    <recommendedName>
        <fullName evidence="4">Protein BatD</fullName>
    </recommendedName>
</protein>
<dbReference type="EMBL" id="PDHH01000004">
    <property type="protein sequence ID" value="PSM51894.1"/>
    <property type="molecule type" value="Genomic_DNA"/>
</dbReference>
<dbReference type="Pfam" id="PF13584">
    <property type="entry name" value="BatD"/>
    <property type="match status" value="2"/>
</dbReference>
<dbReference type="PANTHER" id="PTHR40940">
    <property type="entry name" value="PROTEIN BATD-RELATED"/>
    <property type="match status" value="1"/>
</dbReference>
<evidence type="ECO:0000313" key="3">
    <source>
        <dbReference type="Proteomes" id="UP000240535"/>
    </source>
</evidence>
<comment type="caution">
    <text evidence="2">The sequence shown here is derived from an EMBL/GenBank/DDBJ whole genome shotgun (WGS) entry which is preliminary data.</text>
</comment>
<gene>
    <name evidence="2" type="ORF">CQ405_04835</name>
</gene>
<feature type="transmembrane region" description="Helical" evidence="1">
    <location>
        <begin position="411"/>
        <end position="429"/>
    </location>
</feature>
<dbReference type="Proteomes" id="UP000240535">
    <property type="component" value="Unassembled WGS sequence"/>
</dbReference>